<reference evidence="2 3" key="1">
    <citation type="journal article" date="2014" name="Genome Announc.">
        <title>Genome Sequence of Gammaproteobacterial Pseudohaliea rubra Type Strain DSM 19751, Isolated from Coastal Seawater of the Mediterranean Sea.</title>
        <authorList>
            <person name="Spring S."/>
            <person name="Fiebig A."/>
            <person name="Riedel T."/>
            <person name="Goker M."/>
            <person name="Klenk H.P."/>
        </authorList>
    </citation>
    <scope>NUCLEOTIDE SEQUENCE [LARGE SCALE GENOMIC DNA]</scope>
    <source>
        <strain evidence="2 3">DSM 19751</strain>
    </source>
</reference>
<feature type="signal peptide" evidence="1">
    <location>
        <begin position="1"/>
        <end position="27"/>
    </location>
</feature>
<name>A0A095VMH4_9GAMM</name>
<keyword evidence="3" id="KW-1185">Reference proteome</keyword>
<dbReference type="RefSeq" id="WP_161787609.1">
    <property type="nucleotide sequence ID" value="NZ_KN234771.1"/>
</dbReference>
<proteinExistence type="predicted"/>
<protein>
    <recommendedName>
        <fullName evidence="4">Protein containing plastocyanin/azurin family domain protein</fullName>
    </recommendedName>
</protein>
<sequence>MPFKRVTAVIRWAWLAILPLSSIGATAAPVIVEVQGADGEPMPFAVLTLPGNDSGGAAAGPAVVDQRDKRFDPFVTIVRPGSLVRFPNSDDTRHHVYSFSEAKTFELKLYEANDAPPVRFDRPGLVTLGCNIHDNMKGYVLVTGDPLATVTDGNGVAIVDGARLAGDRPALQLWHPLAEAPRRLALSAAQRAGQEPVRVQLPFAWKDPQAARSSATLERLLRGFGEGDGKADGGDNAD</sequence>
<dbReference type="Proteomes" id="UP000029640">
    <property type="component" value="Unassembled WGS sequence"/>
</dbReference>
<dbReference type="eggNOG" id="COG3794">
    <property type="taxonomic scope" value="Bacteria"/>
</dbReference>
<dbReference type="Gene3D" id="2.60.40.420">
    <property type="entry name" value="Cupredoxins - blue copper proteins"/>
    <property type="match status" value="1"/>
</dbReference>
<dbReference type="SUPFAM" id="SSF49503">
    <property type="entry name" value="Cupredoxins"/>
    <property type="match status" value="1"/>
</dbReference>
<evidence type="ECO:0008006" key="4">
    <source>
        <dbReference type="Google" id="ProtNLM"/>
    </source>
</evidence>
<dbReference type="CDD" id="cd04221">
    <property type="entry name" value="MauL"/>
    <property type="match status" value="1"/>
</dbReference>
<comment type="caution">
    <text evidence="2">The sequence shown here is derived from an EMBL/GenBank/DDBJ whole genome shotgun (WGS) entry which is preliminary data.</text>
</comment>
<evidence type="ECO:0000313" key="2">
    <source>
        <dbReference type="EMBL" id="KGE02657.1"/>
    </source>
</evidence>
<evidence type="ECO:0000313" key="3">
    <source>
        <dbReference type="Proteomes" id="UP000029640"/>
    </source>
</evidence>
<dbReference type="AlphaFoldDB" id="A0A095VMH4"/>
<evidence type="ECO:0000256" key="1">
    <source>
        <dbReference type="SAM" id="SignalP"/>
    </source>
</evidence>
<dbReference type="STRING" id="1265313.HRUBRA_02795"/>
<organism evidence="2 3">
    <name type="scientific">Pseudohaliea rubra DSM 19751</name>
    <dbReference type="NCBI Taxonomy" id="1265313"/>
    <lineage>
        <taxon>Bacteria</taxon>
        <taxon>Pseudomonadati</taxon>
        <taxon>Pseudomonadota</taxon>
        <taxon>Gammaproteobacteria</taxon>
        <taxon>Cellvibrionales</taxon>
        <taxon>Halieaceae</taxon>
        <taxon>Pseudohaliea</taxon>
    </lineage>
</organism>
<keyword evidence="1" id="KW-0732">Signal</keyword>
<dbReference type="HOGENOM" id="CLU_084768_2_1_6"/>
<gene>
    <name evidence="2" type="ORF">HRUBRA_02795</name>
</gene>
<feature type="chain" id="PRO_5001910949" description="Protein containing plastocyanin/azurin family domain protein" evidence="1">
    <location>
        <begin position="28"/>
        <end position="238"/>
    </location>
</feature>
<dbReference type="PATRIC" id="fig|1265313.6.peg.2752"/>
<accession>A0A095VMH4</accession>
<dbReference type="EMBL" id="AUVB01000088">
    <property type="protein sequence ID" value="KGE02657.1"/>
    <property type="molecule type" value="Genomic_DNA"/>
</dbReference>
<dbReference type="InterPro" id="IPR034242">
    <property type="entry name" value="MauL"/>
</dbReference>
<dbReference type="InterPro" id="IPR008972">
    <property type="entry name" value="Cupredoxin"/>
</dbReference>